<feature type="compositionally biased region" description="Polar residues" evidence="1">
    <location>
        <begin position="347"/>
        <end position="358"/>
    </location>
</feature>
<gene>
    <name evidence="4" type="primary">CHS5</name>
    <name evidence="4" type="ORF">Q9L58_005311</name>
</gene>
<evidence type="ECO:0000256" key="1">
    <source>
        <dbReference type="SAM" id="MobiDB-lite"/>
    </source>
</evidence>
<dbReference type="InterPro" id="IPR036420">
    <property type="entry name" value="BRCT_dom_sf"/>
</dbReference>
<feature type="domain" description="BRCT" evidence="2">
    <location>
        <begin position="163"/>
        <end position="252"/>
    </location>
</feature>
<dbReference type="CDD" id="cd00063">
    <property type="entry name" value="FN3"/>
    <property type="match status" value="1"/>
</dbReference>
<sequence length="384" mass="42120">MLISLTVGKVDAGLAILLTEEKRMIEFPSVLLPAGISSGSIVDIQVSRNHPAEAASRDAFLTLQEEIYNLYGINSPSRPVLRVRNATQTSVVLEWDPISLATAALRSLTLYRNNGKAGAIPNPTTHTSTKISGLAVDTEYAFHLVLRTSAGTYSSERILVRTHKMTDLSGITVCPGVMPSETREELEVILQRIGAKPLQDFVRIDTTHFVCTEGRGQGWERAQEMNIPVVRPEWLLACEKEGRIVGVRQFYLSADISKMRQGLPMRERAHTGASQTAPQGHRSTQSVSERRQGSPEVERRDISPMTRRESPAKVVEQKVVEEERSTTPFPSSKGEKVEKPEVEKFGNGTNASTPSTSVGDIAAEKSTAPEATAKIEEGFDDVQL</sequence>
<feature type="compositionally biased region" description="Polar residues" evidence="1">
    <location>
        <begin position="272"/>
        <end position="287"/>
    </location>
</feature>
<dbReference type="Gene3D" id="2.60.40.10">
    <property type="entry name" value="Immunoglobulins"/>
    <property type="match status" value="1"/>
</dbReference>
<accession>A0ABR3GIU9</accession>
<dbReference type="InterPro" id="IPR003961">
    <property type="entry name" value="FN3_dom"/>
</dbReference>
<name>A0ABR3GIU9_9PEZI</name>
<evidence type="ECO:0000313" key="5">
    <source>
        <dbReference type="Proteomes" id="UP001447188"/>
    </source>
</evidence>
<evidence type="ECO:0000313" key="4">
    <source>
        <dbReference type="EMBL" id="KAL0635778.1"/>
    </source>
</evidence>
<dbReference type="SMART" id="SM00060">
    <property type="entry name" value="FN3"/>
    <property type="match status" value="1"/>
</dbReference>
<feature type="compositionally biased region" description="Basic and acidic residues" evidence="1">
    <location>
        <begin position="333"/>
        <end position="344"/>
    </location>
</feature>
<keyword evidence="5" id="KW-1185">Reference proteome</keyword>
<organism evidence="4 5">
    <name type="scientific">Discina gigas</name>
    <dbReference type="NCBI Taxonomy" id="1032678"/>
    <lineage>
        <taxon>Eukaryota</taxon>
        <taxon>Fungi</taxon>
        <taxon>Dikarya</taxon>
        <taxon>Ascomycota</taxon>
        <taxon>Pezizomycotina</taxon>
        <taxon>Pezizomycetes</taxon>
        <taxon>Pezizales</taxon>
        <taxon>Discinaceae</taxon>
        <taxon>Discina</taxon>
    </lineage>
</organism>
<dbReference type="PANTHER" id="PTHR47351:SF1">
    <property type="entry name" value="CHITIN BIOSYNTHESIS PROTEIN CHS5"/>
    <property type="match status" value="1"/>
</dbReference>
<feature type="region of interest" description="Disordered" evidence="1">
    <location>
        <begin position="265"/>
        <end position="384"/>
    </location>
</feature>
<dbReference type="Gene3D" id="6.20.120.50">
    <property type="match status" value="1"/>
</dbReference>
<dbReference type="PROSITE" id="PS50172">
    <property type="entry name" value="BRCT"/>
    <property type="match status" value="1"/>
</dbReference>
<dbReference type="InterPro" id="IPR052827">
    <property type="entry name" value="CHS_Export/Cell_Fusion_Reg"/>
</dbReference>
<comment type="caution">
    <text evidence="4">The sequence shown here is derived from an EMBL/GenBank/DDBJ whole genome shotgun (WGS) entry which is preliminary data.</text>
</comment>
<proteinExistence type="predicted"/>
<feature type="compositionally biased region" description="Basic and acidic residues" evidence="1">
    <location>
        <begin position="288"/>
        <end position="325"/>
    </location>
</feature>
<feature type="domain" description="Fibronectin type-III" evidence="3">
    <location>
        <begin position="75"/>
        <end position="169"/>
    </location>
</feature>
<dbReference type="InterPro" id="IPR001357">
    <property type="entry name" value="BRCT_dom"/>
</dbReference>
<dbReference type="InterPro" id="IPR031673">
    <property type="entry name" value="Chs5_N"/>
</dbReference>
<dbReference type="SUPFAM" id="SSF52113">
    <property type="entry name" value="BRCT domain"/>
    <property type="match status" value="1"/>
</dbReference>
<dbReference type="InterPro" id="IPR036116">
    <property type="entry name" value="FN3_sf"/>
</dbReference>
<dbReference type="Pfam" id="PF16892">
    <property type="entry name" value="CHS5_N"/>
    <property type="match status" value="1"/>
</dbReference>
<dbReference type="PANTHER" id="PTHR47351">
    <property type="entry name" value="CHITIN BIOSYNTHESIS PROTEIN CHS5"/>
    <property type="match status" value="1"/>
</dbReference>
<dbReference type="CDD" id="cd17742">
    <property type="entry name" value="BRCT_CHS5_like"/>
    <property type="match status" value="1"/>
</dbReference>
<dbReference type="Pfam" id="PF16893">
    <property type="entry name" value="fn3_2"/>
    <property type="match status" value="1"/>
</dbReference>
<evidence type="ECO:0000259" key="3">
    <source>
        <dbReference type="PROSITE" id="PS50853"/>
    </source>
</evidence>
<reference evidence="4 5" key="1">
    <citation type="submission" date="2024-02" db="EMBL/GenBank/DDBJ databases">
        <title>Discinaceae phylogenomics.</title>
        <authorList>
            <person name="Dirks A.C."/>
            <person name="James T.Y."/>
        </authorList>
    </citation>
    <scope>NUCLEOTIDE SEQUENCE [LARGE SCALE GENOMIC DNA]</scope>
    <source>
        <strain evidence="4 5">ACD0624</strain>
    </source>
</reference>
<dbReference type="InterPro" id="IPR031669">
    <property type="entry name" value="Fn3_2"/>
</dbReference>
<dbReference type="Pfam" id="PF12738">
    <property type="entry name" value="PTCB-BRCT"/>
    <property type="match status" value="1"/>
</dbReference>
<dbReference type="Gene3D" id="3.40.50.10190">
    <property type="entry name" value="BRCT domain"/>
    <property type="match status" value="1"/>
</dbReference>
<dbReference type="Proteomes" id="UP001447188">
    <property type="component" value="Unassembled WGS sequence"/>
</dbReference>
<dbReference type="SMART" id="SM00292">
    <property type="entry name" value="BRCT"/>
    <property type="match status" value="1"/>
</dbReference>
<dbReference type="CDD" id="cd13945">
    <property type="entry name" value="Chs5_N"/>
    <property type="match status" value="1"/>
</dbReference>
<dbReference type="InterPro" id="IPR013783">
    <property type="entry name" value="Ig-like_fold"/>
</dbReference>
<dbReference type="PROSITE" id="PS50853">
    <property type="entry name" value="FN3"/>
    <property type="match status" value="1"/>
</dbReference>
<protein>
    <submittedName>
        <fullName evidence="4">Chitin synthase, class 5</fullName>
    </submittedName>
</protein>
<dbReference type="SUPFAM" id="SSF49265">
    <property type="entry name" value="Fibronectin type III"/>
    <property type="match status" value="1"/>
</dbReference>
<evidence type="ECO:0000259" key="2">
    <source>
        <dbReference type="PROSITE" id="PS50172"/>
    </source>
</evidence>
<dbReference type="EMBL" id="JBBBZM010000063">
    <property type="protein sequence ID" value="KAL0635778.1"/>
    <property type="molecule type" value="Genomic_DNA"/>
</dbReference>